<feature type="transmembrane region" description="Helical" evidence="7">
    <location>
        <begin position="314"/>
        <end position="333"/>
    </location>
</feature>
<dbReference type="CDD" id="cd17321">
    <property type="entry name" value="MFS_MMR_MDR_like"/>
    <property type="match status" value="1"/>
</dbReference>
<evidence type="ECO:0000313" key="10">
    <source>
        <dbReference type="Proteomes" id="UP000290849"/>
    </source>
</evidence>
<evidence type="ECO:0000256" key="5">
    <source>
        <dbReference type="ARBA" id="ARBA00022989"/>
    </source>
</evidence>
<feature type="transmembrane region" description="Helical" evidence="7">
    <location>
        <begin position="154"/>
        <end position="171"/>
    </location>
</feature>
<feature type="transmembrane region" description="Helical" evidence="7">
    <location>
        <begin position="183"/>
        <end position="203"/>
    </location>
</feature>
<dbReference type="Gene3D" id="1.20.1720.10">
    <property type="entry name" value="Multidrug resistance protein D"/>
    <property type="match status" value="1"/>
</dbReference>
<proteinExistence type="predicted"/>
<evidence type="ECO:0000256" key="4">
    <source>
        <dbReference type="ARBA" id="ARBA00022692"/>
    </source>
</evidence>
<keyword evidence="2" id="KW-0813">Transport</keyword>
<accession>A0A4Q1HN05</accession>
<evidence type="ECO:0000256" key="1">
    <source>
        <dbReference type="ARBA" id="ARBA00004651"/>
    </source>
</evidence>
<feature type="transmembrane region" description="Helical" evidence="7">
    <location>
        <begin position="127"/>
        <end position="148"/>
    </location>
</feature>
<keyword evidence="10" id="KW-1185">Reference proteome</keyword>
<evidence type="ECO:0000313" key="9">
    <source>
        <dbReference type="EMBL" id="RXN90587.1"/>
    </source>
</evidence>
<keyword evidence="3" id="KW-1003">Cell membrane</keyword>
<comment type="subcellular location">
    <subcellularLocation>
        <location evidence="1">Cell membrane</location>
        <topology evidence="1">Multi-pass membrane protein</topology>
    </subcellularLocation>
</comment>
<evidence type="ECO:0000256" key="6">
    <source>
        <dbReference type="ARBA" id="ARBA00023136"/>
    </source>
</evidence>
<dbReference type="OrthoDB" id="9812221at2"/>
<feature type="transmembrane region" description="Helical" evidence="7">
    <location>
        <begin position="409"/>
        <end position="428"/>
    </location>
</feature>
<keyword evidence="6 7" id="KW-0472">Membrane</keyword>
<dbReference type="PANTHER" id="PTHR42718">
    <property type="entry name" value="MAJOR FACILITATOR SUPERFAMILY MULTIDRUG TRANSPORTER MFSC"/>
    <property type="match status" value="1"/>
</dbReference>
<feature type="domain" description="Major facilitator superfamily (MFS) profile" evidence="8">
    <location>
        <begin position="1"/>
        <end position="433"/>
    </location>
</feature>
<evidence type="ECO:0000256" key="3">
    <source>
        <dbReference type="ARBA" id="ARBA00022475"/>
    </source>
</evidence>
<comment type="caution">
    <text evidence="9">The sequence shown here is derived from an EMBL/GenBank/DDBJ whole genome shotgun (WGS) entry which is preliminary data.</text>
</comment>
<dbReference type="InterPro" id="IPR036259">
    <property type="entry name" value="MFS_trans_sf"/>
</dbReference>
<evidence type="ECO:0000256" key="2">
    <source>
        <dbReference type="ARBA" id="ARBA00022448"/>
    </source>
</evidence>
<dbReference type="PROSITE" id="PS50850">
    <property type="entry name" value="MFS"/>
    <property type="match status" value="1"/>
</dbReference>
<dbReference type="Proteomes" id="UP000290849">
    <property type="component" value="Unassembled WGS sequence"/>
</dbReference>
<feature type="transmembrane region" description="Helical" evidence="7">
    <location>
        <begin position="285"/>
        <end position="302"/>
    </location>
</feature>
<dbReference type="PANTHER" id="PTHR42718:SF46">
    <property type="entry name" value="BLR6921 PROTEIN"/>
    <property type="match status" value="1"/>
</dbReference>
<gene>
    <name evidence="9" type="ORF">C7R54_14005</name>
</gene>
<feature type="transmembrane region" description="Helical" evidence="7">
    <location>
        <begin position="339"/>
        <end position="358"/>
    </location>
</feature>
<dbReference type="InterPro" id="IPR020846">
    <property type="entry name" value="MFS_dom"/>
</dbReference>
<keyword evidence="4 7" id="KW-0812">Transmembrane</keyword>
<name>A0A4Q1HN05_9BURK</name>
<evidence type="ECO:0000256" key="7">
    <source>
        <dbReference type="SAM" id="Phobius"/>
    </source>
</evidence>
<dbReference type="EMBL" id="PYAL01000003">
    <property type="protein sequence ID" value="RXN90587.1"/>
    <property type="molecule type" value="Genomic_DNA"/>
</dbReference>
<protein>
    <submittedName>
        <fullName evidence="9">MFS transporter</fullName>
    </submittedName>
</protein>
<dbReference type="PRINTS" id="PR01036">
    <property type="entry name" value="TCRTETB"/>
</dbReference>
<feature type="transmembrane region" description="Helical" evidence="7">
    <location>
        <begin position="249"/>
        <end position="273"/>
    </location>
</feature>
<feature type="transmembrane region" description="Helical" evidence="7">
    <location>
        <begin position="379"/>
        <end position="403"/>
    </location>
</feature>
<dbReference type="Gene3D" id="1.20.1250.20">
    <property type="entry name" value="MFS general substrate transporter like domains"/>
    <property type="match status" value="1"/>
</dbReference>
<feature type="transmembrane region" description="Helical" evidence="7">
    <location>
        <begin position="70"/>
        <end position="90"/>
    </location>
</feature>
<dbReference type="Pfam" id="PF07690">
    <property type="entry name" value="MFS_1"/>
    <property type="match status" value="1"/>
</dbReference>
<dbReference type="AlphaFoldDB" id="A0A4Q1HN05"/>
<dbReference type="GO" id="GO:0005886">
    <property type="term" value="C:plasma membrane"/>
    <property type="evidence" value="ECO:0007669"/>
    <property type="project" value="UniProtKB-SubCell"/>
</dbReference>
<feature type="transmembrane region" description="Helical" evidence="7">
    <location>
        <begin position="209"/>
        <end position="228"/>
    </location>
</feature>
<dbReference type="GO" id="GO:0022857">
    <property type="term" value="F:transmembrane transporter activity"/>
    <property type="evidence" value="ECO:0007669"/>
    <property type="project" value="InterPro"/>
</dbReference>
<feature type="transmembrane region" description="Helical" evidence="7">
    <location>
        <begin position="96"/>
        <end position="115"/>
    </location>
</feature>
<feature type="transmembrane region" description="Helical" evidence="7">
    <location>
        <begin position="36"/>
        <end position="58"/>
    </location>
</feature>
<evidence type="ECO:0000259" key="8">
    <source>
        <dbReference type="PROSITE" id="PS50850"/>
    </source>
</evidence>
<reference evidence="9 10" key="1">
    <citation type="journal article" date="2017" name="Int. J. Syst. Evol. Microbiol.">
        <title>Achromobacter aloeverae sp. nov., isolated from the root of Aloe vera (L.) Burm.f.</title>
        <authorList>
            <person name="Kuncharoen N."/>
            <person name="Muramatsu Y."/>
            <person name="Shibata C."/>
            <person name="Kamakura Y."/>
            <person name="Nakagawa Y."/>
            <person name="Tanasupawat S."/>
        </authorList>
    </citation>
    <scope>NUCLEOTIDE SEQUENCE [LARGE SCALE GENOMIC DNA]</scope>
    <source>
        <strain evidence="9 10">AVA-1</strain>
    </source>
</reference>
<dbReference type="SUPFAM" id="SSF103473">
    <property type="entry name" value="MFS general substrate transporter"/>
    <property type="match status" value="1"/>
</dbReference>
<dbReference type="InterPro" id="IPR011701">
    <property type="entry name" value="MFS"/>
</dbReference>
<keyword evidence="5 7" id="KW-1133">Transmembrane helix</keyword>
<organism evidence="9 10">
    <name type="scientific">Achromobacter aloeverae</name>
    <dbReference type="NCBI Taxonomy" id="1750518"/>
    <lineage>
        <taxon>Bacteria</taxon>
        <taxon>Pseudomonadati</taxon>
        <taxon>Pseudomonadota</taxon>
        <taxon>Betaproteobacteria</taxon>
        <taxon>Burkholderiales</taxon>
        <taxon>Alcaligenaceae</taxon>
        <taxon>Achromobacter</taxon>
    </lineage>
</organism>
<sequence length="442" mass="45683">MLAVSLSISMATLDTSMTNTALPSMASQLDVSAADVIGVVTIYQLVMVATMLPLAALAGKIGHRRVFLPALWLFLGASVWCGSAQSLWSLEAARAAQGLAAAALMGCNMALVTAIYRKEELGRGMGLNAMIAAASLAGGPVLASAMLTVLGWHWLFYVNVPFCLVALALAGKHLPRIPGDGKPLDAGAAVLCALAFGLAVLGLERVAAPDWGTALVWALVVVCWAMLLRRERLSAHAIVPVDLLRLPAFSLAVLVCVLAFAAQGAAMVALPFLLNRTLGLDIAEVGMLIAPWPVMGACLAPFSGKWSDRMSAGLLGVVGMALLAFGLLAVSWLPPGAPLWAVMLPMASCGTGFGLFLSPNQRFIMFSVPAHRASVASGLSGLARLIGQTTGAAFVAACFALNAKLGATWALWVAVAFALAGCVASALLERLARQAKEALAVS</sequence>